<evidence type="ECO:0000256" key="6">
    <source>
        <dbReference type="PIRSR" id="PIRSR000027-1"/>
    </source>
</evidence>
<keyword evidence="3 6" id="KW-0479">Metal-binding</keyword>
<feature type="binding site" description="axial binding residue" evidence="6">
    <location>
        <position position="148"/>
    </location>
    <ligand>
        <name>heme c</name>
        <dbReference type="ChEBI" id="CHEBI:61717"/>
    </ligand>
    <ligandPart>
        <name>Fe</name>
        <dbReference type="ChEBI" id="CHEBI:18248"/>
    </ligandPart>
</feature>
<dbReference type="STRING" id="1227549.SAMN05444007_103240"/>
<dbReference type="InterPro" id="IPR015984">
    <property type="entry name" value="Cyt_c_prime_subgr"/>
</dbReference>
<keyword evidence="10" id="KW-1185">Reference proteome</keyword>
<evidence type="ECO:0000313" key="9">
    <source>
        <dbReference type="EMBL" id="SEJ06277.1"/>
    </source>
</evidence>
<dbReference type="GO" id="GO:0005506">
    <property type="term" value="F:iron ion binding"/>
    <property type="evidence" value="ECO:0007669"/>
    <property type="project" value="InterPro"/>
</dbReference>
<comment type="PTM">
    <text evidence="7">Binds 1 heme group per subunit.</text>
</comment>
<dbReference type="SUPFAM" id="SSF47175">
    <property type="entry name" value="Cytochromes"/>
    <property type="match status" value="1"/>
</dbReference>
<protein>
    <submittedName>
        <fullName evidence="9">Cytochrome c556</fullName>
    </submittedName>
</protein>
<dbReference type="PROSITE" id="PS51009">
    <property type="entry name" value="CYTCII"/>
    <property type="match status" value="1"/>
</dbReference>
<evidence type="ECO:0000256" key="7">
    <source>
        <dbReference type="PIRSR" id="PIRSR000027-2"/>
    </source>
</evidence>
<dbReference type="PRINTS" id="PR00608">
    <property type="entry name" value="CYTCHROMECII"/>
</dbReference>
<dbReference type="RefSeq" id="WP_092363681.1">
    <property type="nucleotide sequence ID" value="NZ_BMGV01000003.1"/>
</dbReference>
<dbReference type="InterPro" id="IPR010980">
    <property type="entry name" value="Cyt_c/b562"/>
</dbReference>
<dbReference type="InterPro" id="IPR002321">
    <property type="entry name" value="Cyt_c_II"/>
</dbReference>
<feature type="signal peptide" evidence="8">
    <location>
        <begin position="1"/>
        <end position="25"/>
    </location>
</feature>
<accession>A0A1H6VWR3</accession>
<evidence type="ECO:0000256" key="1">
    <source>
        <dbReference type="ARBA" id="ARBA00022448"/>
    </source>
</evidence>
<dbReference type="EMBL" id="FNYD01000003">
    <property type="protein sequence ID" value="SEJ06277.1"/>
    <property type="molecule type" value="Genomic_DNA"/>
</dbReference>
<dbReference type="Proteomes" id="UP000199379">
    <property type="component" value="Unassembled WGS sequence"/>
</dbReference>
<evidence type="ECO:0000313" key="10">
    <source>
        <dbReference type="Proteomes" id="UP000199379"/>
    </source>
</evidence>
<dbReference type="Gene3D" id="1.20.120.10">
    <property type="entry name" value="Cytochrome c/b562"/>
    <property type="match status" value="1"/>
</dbReference>
<dbReference type="AlphaFoldDB" id="A0A1H6VWR3"/>
<feature type="chain" id="PRO_5011434117" evidence="8">
    <location>
        <begin position="26"/>
        <end position="155"/>
    </location>
</feature>
<evidence type="ECO:0000256" key="4">
    <source>
        <dbReference type="ARBA" id="ARBA00022982"/>
    </source>
</evidence>
<sequence length="155" mass="15949">MTLTGKLAASAIAAGLLLTTGAAYAQDAGAAIKARQGQFRIMALNIGVLGGMAKGEIDYDAELAQIAADNLVAVSTINQMVNWPEGSDNASVENTRALPVIWENLPDVVSKWEDFGTAATAMQAAAGTGVEGIQGAIGQLGGRCKACHDDYRAPE</sequence>
<evidence type="ECO:0000256" key="5">
    <source>
        <dbReference type="ARBA" id="ARBA00023004"/>
    </source>
</evidence>
<keyword evidence="1" id="KW-0813">Transport</keyword>
<dbReference type="GO" id="GO:0020037">
    <property type="term" value="F:heme binding"/>
    <property type="evidence" value="ECO:0007669"/>
    <property type="project" value="InterPro"/>
</dbReference>
<name>A0A1H6VWR3_9RHOB</name>
<dbReference type="GO" id="GO:0042597">
    <property type="term" value="C:periplasmic space"/>
    <property type="evidence" value="ECO:0007669"/>
    <property type="project" value="InterPro"/>
</dbReference>
<dbReference type="InterPro" id="IPR012127">
    <property type="entry name" value="Cyt_c_prime"/>
</dbReference>
<keyword evidence="4" id="KW-0249">Electron transport</keyword>
<keyword evidence="8" id="KW-0732">Signal</keyword>
<feature type="binding site" description="covalent" evidence="7">
    <location>
        <position position="147"/>
    </location>
    <ligand>
        <name>heme c</name>
        <dbReference type="ChEBI" id="CHEBI:61717"/>
    </ligand>
</feature>
<proteinExistence type="predicted"/>
<organism evidence="9 10">
    <name type="scientific">Cribrihabitans marinus</name>
    <dbReference type="NCBI Taxonomy" id="1227549"/>
    <lineage>
        <taxon>Bacteria</taxon>
        <taxon>Pseudomonadati</taxon>
        <taxon>Pseudomonadota</taxon>
        <taxon>Alphaproteobacteria</taxon>
        <taxon>Rhodobacterales</taxon>
        <taxon>Paracoccaceae</taxon>
        <taxon>Cribrihabitans</taxon>
    </lineage>
</organism>
<dbReference type="GO" id="GO:0009055">
    <property type="term" value="F:electron transfer activity"/>
    <property type="evidence" value="ECO:0007669"/>
    <property type="project" value="InterPro"/>
</dbReference>
<gene>
    <name evidence="9" type="ORF">SAMN05444007_103240</name>
</gene>
<keyword evidence="5 6" id="KW-0408">Iron</keyword>
<dbReference type="PIRSF" id="PIRSF000027">
    <property type="entry name" value="Cytc_c_prime"/>
    <property type="match status" value="1"/>
</dbReference>
<dbReference type="Pfam" id="PF01322">
    <property type="entry name" value="Cytochrom_C_2"/>
    <property type="match status" value="1"/>
</dbReference>
<evidence type="ECO:0000256" key="8">
    <source>
        <dbReference type="SAM" id="SignalP"/>
    </source>
</evidence>
<keyword evidence="2 7" id="KW-0349">Heme</keyword>
<dbReference type="OrthoDB" id="7596534at2"/>
<evidence type="ECO:0000256" key="2">
    <source>
        <dbReference type="ARBA" id="ARBA00022617"/>
    </source>
</evidence>
<dbReference type="GO" id="GO:0022900">
    <property type="term" value="P:electron transport chain"/>
    <property type="evidence" value="ECO:0007669"/>
    <property type="project" value="InterPro"/>
</dbReference>
<reference evidence="9 10" key="1">
    <citation type="submission" date="2016-10" db="EMBL/GenBank/DDBJ databases">
        <authorList>
            <person name="de Groot N.N."/>
        </authorList>
    </citation>
    <scope>NUCLEOTIDE SEQUENCE [LARGE SCALE GENOMIC DNA]</scope>
    <source>
        <strain evidence="9 10">DSM 29340</strain>
    </source>
</reference>
<evidence type="ECO:0000256" key="3">
    <source>
        <dbReference type="ARBA" id="ARBA00022723"/>
    </source>
</evidence>
<feature type="binding site" description="covalent" evidence="7">
    <location>
        <position position="144"/>
    </location>
    <ligand>
        <name>heme c</name>
        <dbReference type="ChEBI" id="CHEBI:61717"/>
    </ligand>
</feature>